<dbReference type="SUPFAM" id="SSF55073">
    <property type="entry name" value="Nucleotide cyclase"/>
    <property type="match status" value="1"/>
</dbReference>
<feature type="transmembrane region" description="Helical" evidence="1">
    <location>
        <begin position="148"/>
        <end position="165"/>
    </location>
</feature>
<evidence type="ECO:0000313" key="4">
    <source>
        <dbReference type="Proteomes" id="UP000614200"/>
    </source>
</evidence>
<dbReference type="EMBL" id="JADKNH010000006">
    <property type="protein sequence ID" value="MBF4693595.1"/>
    <property type="molecule type" value="Genomic_DNA"/>
</dbReference>
<dbReference type="Gene3D" id="3.30.450.20">
    <property type="entry name" value="PAS domain"/>
    <property type="match status" value="1"/>
</dbReference>
<dbReference type="InterPro" id="IPR052155">
    <property type="entry name" value="Biofilm_reg_signaling"/>
</dbReference>
<feature type="transmembrane region" description="Helical" evidence="1">
    <location>
        <begin position="67"/>
        <end position="87"/>
    </location>
</feature>
<dbReference type="SMART" id="SM00267">
    <property type="entry name" value="GGDEF"/>
    <property type="match status" value="1"/>
</dbReference>
<dbReference type="InterPro" id="IPR000160">
    <property type="entry name" value="GGDEF_dom"/>
</dbReference>
<dbReference type="InterPro" id="IPR029787">
    <property type="entry name" value="Nucleotide_cyclase"/>
</dbReference>
<dbReference type="Proteomes" id="UP000614200">
    <property type="component" value="Unassembled WGS sequence"/>
</dbReference>
<name>A0ABR9ZSZ6_9FIRM</name>
<feature type="transmembrane region" description="Helical" evidence="1">
    <location>
        <begin position="36"/>
        <end position="55"/>
    </location>
</feature>
<dbReference type="InterPro" id="IPR031621">
    <property type="entry name" value="HisKA_7TM"/>
</dbReference>
<feature type="domain" description="GGDEF" evidence="2">
    <location>
        <begin position="387"/>
        <end position="521"/>
    </location>
</feature>
<dbReference type="InterPro" id="IPR043128">
    <property type="entry name" value="Rev_trsase/Diguanyl_cyclase"/>
</dbReference>
<gene>
    <name evidence="3" type="ORF">ISU02_10705</name>
</gene>
<feature type="transmembrane region" description="Helical" evidence="1">
    <location>
        <begin position="177"/>
        <end position="198"/>
    </location>
</feature>
<feature type="transmembrane region" description="Helical" evidence="1">
    <location>
        <begin position="204"/>
        <end position="223"/>
    </location>
</feature>
<comment type="caution">
    <text evidence="3">The sequence shown here is derived from an EMBL/GenBank/DDBJ whole genome shotgun (WGS) entry which is preliminary data.</text>
</comment>
<accession>A0ABR9ZSZ6</accession>
<feature type="transmembrane region" description="Helical" evidence="1">
    <location>
        <begin position="94"/>
        <end position="113"/>
    </location>
</feature>
<keyword evidence="1" id="KW-0812">Transmembrane</keyword>
<dbReference type="Pfam" id="PF00990">
    <property type="entry name" value="GGDEF"/>
    <property type="match status" value="1"/>
</dbReference>
<dbReference type="PANTHER" id="PTHR44757">
    <property type="entry name" value="DIGUANYLATE CYCLASE DGCP"/>
    <property type="match status" value="1"/>
</dbReference>
<dbReference type="Pfam" id="PF16927">
    <property type="entry name" value="HisKA_7TM"/>
    <property type="match status" value="1"/>
</dbReference>
<sequence>MNFIYFILNSVSILILLFLMALIYRNRKEKGARSFFIALACLLIWASSTSFELISTSMEHALFWRNMTQIGMAFMPVFSLIFVMEYISYKGKILKGVVIFSFISNCIILPLTFTDGQHHLIRKSVNYVIENGYYNLIIEPTFLGNGHVTFRFLLIFMVIFFLFRFQIKIFEQMKTQVITLGMGMLVTVLFLVIKHYWLSCNTDLLPMSLSFIMLYTFIAISIFKFQFLKITPLAKEWIINSLDEGIVVFSKSGKIVEVNPSAQSFFLERLSAIPLKERVSLECNNPFDLFSMIYSQVLAANHSIYEEKDSTFQKKWLVNNEMKYYEFQMHYLKDGQNNKIGAVMVIRNVSSREMEKNELIIKAEMDMQMDIYNSRGFINRFNQSLAAVGALYIVDIDHFKHINDQFGHPTGDEVLKHIVDIIKRAVGDKAILGRLGGDEFGIMLTLTEHEVCENIAEEIVERIQAIPYEQMKKNIKVTVSLGGITQITLDTVKFDQVYPLADQLLYRSKQNGRNQYTLQRYDAFCEI</sequence>
<evidence type="ECO:0000313" key="3">
    <source>
        <dbReference type="EMBL" id="MBF4693595.1"/>
    </source>
</evidence>
<proteinExistence type="predicted"/>
<keyword evidence="4" id="KW-1185">Reference proteome</keyword>
<keyword evidence="1" id="KW-0472">Membrane</keyword>
<dbReference type="RefSeq" id="WP_194701839.1">
    <property type="nucleotide sequence ID" value="NZ_JADKNH010000006.1"/>
</dbReference>
<keyword evidence="1" id="KW-1133">Transmembrane helix</keyword>
<organism evidence="3 4">
    <name type="scientific">Fusibacter ferrireducens</name>
    <dbReference type="NCBI Taxonomy" id="2785058"/>
    <lineage>
        <taxon>Bacteria</taxon>
        <taxon>Bacillati</taxon>
        <taxon>Bacillota</taxon>
        <taxon>Clostridia</taxon>
        <taxon>Eubacteriales</taxon>
        <taxon>Eubacteriales Family XII. Incertae Sedis</taxon>
        <taxon>Fusibacter</taxon>
    </lineage>
</organism>
<dbReference type="PANTHER" id="PTHR44757:SF2">
    <property type="entry name" value="BIOFILM ARCHITECTURE MAINTENANCE PROTEIN MBAA"/>
    <property type="match status" value="1"/>
</dbReference>
<dbReference type="Gene3D" id="3.30.70.270">
    <property type="match status" value="1"/>
</dbReference>
<dbReference type="PROSITE" id="PS50887">
    <property type="entry name" value="GGDEF"/>
    <property type="match status" value="1"/>
</dbReference>
<protein>
    <submittedName>
        <fullName evidence="3">Diguanylate cyclase</fullName>
    </submittedName>
</protein>
<reference evidence="3 4" key="1">
    <citation type="submission" date="2020-11" db="EMBL/GenBank/DDBJ databases">
        <title>Fusibacter basophilias sp. nov.</title>
        <authorList>
            <person name="Qiu D."/>
        </authorList>
    </citation>
    <scope>NUCLEOTIDE SEQUENCE [LARGE SCALE GENOMIC DNA]</scope>
    <source>
        <strain evidence="3 4">Q10-2</strain>
    </source>
</reference>
<evidence type="ECO:0000259" key="2">
    <source>
        <dbReference type="PROSITE" id="PS50887"/>
    </source>
</evidence>
<evidence type="ECO:0000256" key="1">
    <source>
        <dbReference type="SAM" id="Phobius"/>
    </source>
</evidence>
<dbReference type="NCBIfam" id="TIGR00254">
    <property type="entry name" value="GGDEF"/>
    <property type="match status" value="1"/>
</dbReference>
<feature type="transmembrane region" description="Helical" evidence="1">
    <location>
        <begin position="6"/>
        <end position="24"/>
    </location>
</feature>
<dbReference type="CDD" id="cd01949">
    <property type="entry name" value="GGDEF"/>
    <property type="match status" value="1"/>
</dbReference>